<reference evidence="2" key="1">
    <citation type="submission" date="2017-05" db="UniProtKB">
        <authorList>
            <consortium name="EnsemblMetazoa"/>
        </authorList>
    </citation>
    <scope>IDENTIFICATION</scope>
</reference>
<feature type="chain" id="PRO_5012914370" evidence="1">
    <location>
        <begin position="22"/>
        <end position="99"/>
    </location>
</feature>
<organism evidence="2">
    <name type="scientific">Amphimedon queenslandica</name>
    <name type="common">Sponge</name>
    <dbReference type="NCBI Taxonomy" id="400682"/>
    <lineage>
        <taxon>Eukaryota</taxon>
        <taxon>Metazoa</taxon>
        <taxon>Porifera</taxon>
        <taxon>Demospongiae</taxon>
        <taxon>Heteroscleromorpha</taxon>
        <taxon>Haplosclerida</taxon>
        <taxon>Niphatidae</taxon>
        <taxon>Amphimedon</taxon>
    </lineage>
</organism>
<dbReference type="AlphaFoldDB" id="A0A1X7URF7"/>
<accession>A0A1X7URF7</accession>
<proteinExistence type="predicted"/>
<evidence type="ECO:0000313" key="2">
    <source>
        <dbReference type="EnsemblMetazoa" id="Aqu2.1.30246_001"/>
    </source>
</evidence>
<dbReference type="EnsemblMetazoa" id="Aqu2.1.30246_001">
    <property type="protein sequence ID" value="Aqu2.1.30246_001"/>
    <property type="gene ID" value="Aqu2.1.30246"/>
</dbReference>
<sequence length="99" mass="10601">MKARILLIAVFVGVYAVLVSSKCMCPGVCVKDVTEDGECNPGPNNTIGAKDIGPWKCCKELDGGGYFFSPFQGSPGFCQPCDTVAPNNTDITDLEWEGY</sequence>
<keyword evidence="1" id="KW-0732">Signal</keyword>
<dbReference type="InParanoid" id="A0A1X7URF7"/>
<feature type="signal peptide" evidence="1">
    <location>
        <begin position="1"/>
        <end position="21"/>
    </location>
</feature>
<protein>
    <submittedName>
        <fullName evidence="2">Uncharacterized protein</fullName>
    </submittedName>
</protein>
<evidence type="ECO:0000256" key="1">
    <source>
        <dbReference type="SAM" id="SignalP"/>
    </source>
</evidence>
<name>A0A1X7URF7_AMPQE</name>